<gene>
    <name evidence="3" type="ORF">KMZ68_12565</name>
</gene>
<evidence type="ECO:0000313" key="4">
    <source>
        <dbReference type="Proteomes" id="UP000680805"/>
    </source>
</evidence>
<reference evidence="3" key="1">
    <citation type="submission" date="2021-06" db="EMBL/GenBank/DDBJ databases">
        <title>Bradyrhizobium sp. S2-11-2 Genome sequencing.</title>
        <authorList>
            <person name="Jin L."/>
        </authorList>
    </citation>
    <scope>NUCLEOTIDE SEQUENCE</scope>
    <source>
        <strain evidence="3">S2-11-2</strain>
    </source>
</reference>
<proteinExistence type="predicted"/>
<feature type="coiled-coil region" evidence="1">
    <location>
        <begin position="202"/>
        <end position="274"/>
    </location>
</feature>
<sequence>MWMFFVLAWLGLLAVIALFAQQAFGYDFARMSAHYSALPAMQRLATGTIVFMAISLIGATIAQAYRIARQERNLNLLRGRLKGFRQDAVAAHDSQNRFDAAVQHLVDSDPEEAISSLQEKLTASEQRAVLQQSRNEAADMPDRLSDIRRRQHLLREMVGAVAEKRRVMEPVFGELRDRQRQIERSLTELETDDSKNSLAIRMKELDGDVSLIQARLNALQESLATLNRFKEELAKAQAELVPLRSPEAGISALIDELRLSRDRLTKSLDEFEASGDEPLGLRVEALSRNKLEIEQRVARLDDCFNILDTIRLDLEELRERQARLERSIAEVETDSSGTSLTDRQNALNEFVIESRLRLRTLQDSSAMLSRFRDELAQSQADLVPLQAPVFGIEALIAEVHAIRDLVTKTLGEIEANGDNQLSSRVEVLSNSKREIDERIVQVFDHFAKLDSIRKDIGGIFTTIRGTLNRIG</sequence>
<evidence type="ECO:0000256" key="2">
    <source>
        <dbReference type="SAM" id="Phobius"/>
    </source>
</evidence>
<dbReference type="KEGG" id="bsei:KMZ68_12565"/>
<organism evidence="3 4">
    <name type="scientific">Bradyrhizobium sediminis</name>
    <dbReference type="NCBI Taxonomy" id="2840469"/>
    <lineage>
        <taxon>Bacteria</taxon>
        <taxon>Pseudomonadati</taxon>
        <taxon>Pseudomonadota</taxon>
        <taxon>Alphaproteobacteria</taxon>
        <taxon>Hyphomicrobiales</taxon>
        <taxon>Nitrobacteraceae</taxon>
        <taxon>Bradyrhizobium</taxon>
    </lineage>
</organism>
<dbReference type="AlphaFoldDB" id="A0A975RUE3"/>
<dbReference type="Proteomes" id="UP000680805">
    <property type="component" value="Chromosome"/>
</dbReference>
<dbReference type="RefSeq" id="WP_215616057.1">
    <property type="nucleotide sequence ID" value="NZ_CP076135.1"/>
</dbReference>
<dbReference type="EMBL" id="CP076135">
    <property type="protein sequence ID" value="QWG20595.1"/>
    <property type="molecule type" value="Genomic_DNA"/>
</dbReference>
<evidence type="ECO:0000256" key="1">
    <source>
        <dbReference type="SAM" id="Coils"/>
    </source>
</evidence>
<accession>A0A975RUE3</accession>
<feature type="coiled-coil region" evidence="1">
    <location>
        <begin position="307"/>
        <end position="334"/>
    </location>
</feature>
<feature type="transmembrane region" description="Helical" evidence="2">
    <location>
        <begin position="49"/>
        <end position="68"/>
    </location>
</feature>
<keyword evidence="1" id="KW-0175">Coiled coil</keyword>
<keyword evidence="2" id="KW-0472">Membrane</keyword>
<keyword evidence="2" id="KW-0812">Transmembrane</keyword>
<protein>
    <submittedName>
        <fullName evidence="3">Uncharacterized protein</fullName>
    </submittedName>
</protein>
<evidence type="ECO:0000313" key="3">
    <source>
        <dbReference type="EMBL" id="QWG20595.1"/>
    </source>
</evidence>
<name>A0A975RUE3_9BRAD</name>
<keyword evidence="2" id="KW-1133">Transmembrane helix</keyword>